<dbReference type="EMBL" id="PGOL01001113">
    <property type="protein sequence ID" value="PKI60738.1"/>
    <property type="molecule type" value="Genomic_DNA"/>
</dbReference>
<evidence type="ECO:0000259" key="1">
    <source>
        <dbReference type="PROSITE" id="PS50878"/>
    </source>
</evidence>
<dbReference type="Pfam" id="PF17919">
    <property type="entry name" value="RT_RNaseH_2"/>
    <property type="match status" value="1"/>
</dbReference>
<organism evidence="2 3">
    <name type="scientific">Punica granatum</name>
    <name type="common">Pomegranate</name>
    <dbReference type="NCBI Taxonomy" id="22663"/>
    <lineage>
        <taxon>Eukaryota</taxon>
        <taxon>Viridiplantae</taxon>
        <taxon>Streptophyta</taxon>
        <taxon>Embryophyta</taxon>
        <taxon>Tracheophyta</taxon>
        <taxon>Spermatophyta</taxon>
        <taxon>Magnoliopsida</taxon>
        <taxon>eudicotyledons</taxon>
        <taxon>Gunneridae</taxon>
        <taxon>Pentapetalae</taxon>
        <taxon>rosids</taxon>
        <taxon>malvids</taxon>
        <taxon>Myrtales</taxon>
        <taxon>Lythraceae</taxon>
        <taxon>Punica</taxon>
    </lineage>
</organism>
<dbReference type="InterPro" id="IPR041577">
    <property type="entry name" value="RT_RNaseH_2"/>
</dbReference>
<reference evidence="2 3" key="1">
    <citation type="submission" date="2017-11" db="EMBL/GenBank/DDBJ databases">
        <title>De-novo sequencing of pomegranate (Punica granatum L.) genome.</title>
        <authorList>
            <person name="Akparov Z."/>
            <person name="Amiraslanov A."/>
            <person name="Hajiyeva S."/>
            <person name="Abbasov M."/>
            <person name="Kaur K."/>
            <person name="Hamwieh A."/>
            <person name="Solovyev V."/>
            <person name="Salamov A."/>
            <person name="Braich B."/>
            <person name="Kosarev P."/>
            <person name="Mahmoud A."/>
            <person name="Hajiyev E."/>
            <person name="Babayeva S."/>
            <person name="Izzatullayeva V."/>
            <person name="Mammadov A."/>
            <person name="Mammadov A."/>
            <person name="Sharifova S."/>
            <person name="Ojaghi J."/>
            <person name="Eynullazada K."/>
            <person name="Bayramov B."/>
            <person name="Abdulazimova A."/>
            <person name="Shahmuradov I."/>
        </authorList>
    </citation>
    <scope>NUCLEOTIDE SEQUENCE [LARGE SCALE GENOMIC DNA]</scope>
    <source>
        <strain evidence="3">cv. AG2017</strain>
        <tissue evidence="2">Leaf</tissue>
    </source>
</reference>
<dbReference type="STRING" id="22663.A0A2I0JWN7"/>
<dbReference type="GO" id="GO:0003676">
    <property type="term" value="F:nucleic acid binding"/>
    <property type="evidence" value="ECO:0007669"/>
    <property type="project" value="InterPro"/>
</dbReference>
<dbReference type="AlphaFoldDB" id="A0A2I0JWN7"/>
<dbReference type="PROSITE" id="PS50878">
    <property type="entry name" value="RT_POL"/>
    <property type="match status" value="1"/>
</dbReference>
<dbReference type="Pfam" id="PF13456">
    <property type="entry name" value="RVT_3"/>
    <property type="match status" value="1"/>
</dbReference>
<dbReference type="Pfam" id="PF00078">
    <property type="entry name" value="RVT_1"/>
    <property type="match status" value="1"/>
</dbReference>
<feature type="domain" description="Reverse transcriptase" evidence="1">
    <location>
        <begin position="1"/>
        <end position="59"/>
    </location>
</feature>
<dbReference type="FunFam" id="3.30.70.270:FF:000023">
    <property type="entry name" value="Pol"/>
    <property type="match status" value="1"/>
</dbReference>
<evidence type="ECO:0000313" key="3">
    <source>
        <dbReference type="Proteomes" id="UP000233551"/>
    </source>
</evidence>
<dbReference type="InterPro" id="IPR043502">
    <property type="entry name" value="DNA/RNA_pol_sf"/>
</dbReference>
<dbReference type="PANTHER" id="PTHR48475">
    <property type="entry name" value="RIBONUCLEASE H"/>
    <property type="match status" value="1"/>
</dbReference>
<dbReference type="Gene3D" id="3.30.70.270">
    <property type="match status" value="2"/>
</dbReference>
<accession>A0A2I0JWN7</accession>
<dbReference type="SUPFAM" id="SSF53098">
    <property type="entry name" value="Ribonuclease H-like"/>
    <property type="match status" value="2"/>
</dbReference>
<dbReference type="InterPro" id="IPR036397">
    <property type="entry name" value="RNaseH_sf"/>
</dbReference>
<dbReference type="Gene3D" id="3.30.420.10">
    <property type="entry name" value="Ribonuclease H-like superfamily/Ribonuclease H"/>
    <property type="match status" value="2"/>
</dbReference>
<protein>
    <recommendedName>
        <fullName evidence="1">Reverse transcriptase domain-containing protein</fullName>
    </recommendedName>
</protein>
<dbReference type="Proteomes" id="UP000233551">
    <property type="component" value="Unassembled WGS sequence"/>
</dbReference>
<dbReference type="CDD" id="cd09279">
    <property type="entry name" value="RNase_HI_like"/>
    <property type="match status" value="1"/>
</dbReference>
<dbReference type="PANTHER" id="PTHR48475:SF1">
    <property type="entry name" value="RNASE H TYPE-1 DOMAIN-CONTAINING PROTEIN"/>
    <property type="match status" value="1"/>
</dbReference>
<name>A0A2I0JWN7_PUNGR</name>
<dbReference type="InterPro" id="IPR000477">
    <property type="entry name" value="RT_dom"/>
</dbReference>
<evidence type="ECO:0000313" key="2">
    <source>
        <dbReference type="EMBL" id="PKI60738.1"/>
    </source>
</evidence>
<proteinExistence type="predicted"/>
<dbReference type="GO" id="GO:0004523">
    <property type="term" value="F:RNA-DNA hybrid ribonuclease activity"/>
    <property type="evidence" value="ECO:0007669"/>
    <property type="project" value="InterPro"/>
</dbReference>
<keyword evidence="3" id="KW-1185">Reference proteome</keyword>
<dbReference type="SUPFAM" id="SSF56672">
    <property type="entry name" value="DNA/RNA polymerases"/>
    <property type="match status" value="1"/>
</dbReference>
<dbReference type="InterPro" id="IPR043128">
    <property type="entry name" value="Rev_trsase/Diguanyl_cyclase"/>
</dbReference>
<dbReference type="InterPro" id="IPR012337">
    <property type="entry name" value="RNaseH-like_sf"/>
</dbReference>
<sequence>MHKEIEVYVDDMIAKSKEGEDHLVNLKRLFNHLKKYKLRLNPVKCTFSVKSRKLLGFVVSETVIEADPDKVKAIMELPPPSTVREVRSFLGRLNYIARFIANLTVKCQPLFRILRKNAAVEWDEECQKAFDTVKAYLVQSPMLVLPSSDRPLILYLTIRRQSLGCMLRQYALYHTVRLLSKVDTLKHLLDSPSSTRNITKWCCQLTKYDIEYVSCTSMKDQAIAYHLAEFPIEDVTSINYDFPDEGILQVDDEEGSLGWKMYFDSAVNSTMFSIDSILISPEWHHFPVATKIDFPCTNNVAEYKACIIALQAAIYLKVKELEVFGDLMLAIFQTLKQWKTKDPKLVPYHKYLEELTKNFENISFTYTPRMKNQFADALAMLASLLSITKENLIEPLKFEIAKGPTYCDMIEAVDGKPWCANIKHLLQIGQFPTFTDRHDRRTLRRIAAHFFLSGETLYRHSFDATLLRCVDKTIDYSTKWIEAITFASVTAKAVARFLKCDIIARYGVLATLIIDNANNLNNIAIPLRIIPK</sequence>
<dbReference type="InterPro" id="IPR002156">
    <property type="entry name" value="RNaseH_domain"/>
</dbReference>
<comment type="caution">
    <text evidence="2">The sequence shown here is derived from an EMBL/GenBank/DDBJ whole genome shotgun (WGS) entry which is preliminary data.</text>
</comment>
<gene>
    <name evidence="2" type="ORF">CRG98_018858</name>
</gene>